<sequence length="132" mass="14916">MNCFPFFAKKNKKSNEEKAGTTLSVLPVSTSTNKTTVKEICFTDIFCDTHPFVWFYYPEHNLAIWTSKLAGTAQNYPADYLLKQLAKIPGITINQGDAAIKDVSAFLQSHQMVLIRTCESWQYIKSSSFSMS</sequence>
<dbReference type="AlphaFoldDB" id="A0A2S6F991"/>
<organism evidence="1 2">
    <name type="scientific">Legionella pneumophila</name>
    <dbReference type="NCBI Taxonomy" id="446"/>
    <lineage>
        <taxon>Bacteria</taxon>
        <taxon>Pseudomonadati</taxon>
        <taxon>Pseudomonadota</taxon>
        <taxon>Gammaproteobacteria</taxon>
        <taxon>Legionellales</taxon>
        <taxon>Legionellaceae</taxon>
        <taxon>Legionella</taxon>
    </lineage>
</organism>
<reference evidence="1 2" key="1">
    <citation type="submission" date="2018-02" db="EMBL/GenBank/DDBJ databases">
        <title>Draft genome sequences of four Legionella pneumophila clinical strains isolated in Ontario.</title>
        <authorList>
            <person name="Fortuna A."/>
            <person name="Ramnarine R."/>
            <person name="Li A."/>
            <person name="Frantz C."/>
            <person name="Mallo G."/>
        </authorList>
    </citation>
    <scope>NUCLEOTIDE SEQUENCE [LARGE SCALE GENOMIC DNA]</scope>
    <source>
        <strain evidence="1 2">LG61</strain>
    </source>
</reference>
<name>A0A2S6F991_LEGPN</name>
<gene>
    <name evidence="1" type="ORF">C3928_00595</name>
</gene>
<evidence type="ECO:0000313" key="2">
    <source>
        <dbReference type="Proteomes" id="UP000239239"/>
    </source>
</evidence>
<dbReference type="EMBL" id="PQWY01000001">
    <property type="protein sequence ID" value="PPK34019.1"/>
    <property type="molecule type" value="Genomic_DNA"/>
</dbReference>
<proteinExistence type="predicted"/>
<dbReference type="OrthoDB" id="5650989at2"/>
<protein>
    <submittedName>
        <fullName evidence="1">Uncharacterized protein</fullName>
    </submittedName>
</protein>
<evidence type="ECO:0000313" key="1">
    <source>
        <dbReference type="EMBL" id="PPK34019.1"/>
    </source>
</evidence>
<dbReference type="RefSeq" id="WP_027228335.1">
    <property type="nucleotide sequence ID" value="NZ_CP017602.1"/>
</dbReference>
<comment type="caution">
    <text evidence="1">The sequence shown here is derived from an EMBL/GenBank/DDBJ whole genome shotgun (WGS) entry which is preliminary data.</text>
</comment>
<dbReference type="Proteomes" id="UP000239239">
    <property type="component" value="Unassembled WGS sequence"/>
</dbReference>
<accession>A0A2S6F991</accession>